<dbReference type="SMART" id="SM00530">
    <property type="entry name" value="HTH_XRE"/>
    <property type="match status" value="1"/>
</dbReference>
<dbReference type="Proteomes" id="UP000516696">
    <property type="component" value="Chromosome"/>
</dbReference>
<dbReference type="CDD" id="cd00093">
    <property type="entry name" value="HTH_XRE"/>
    <property type="match status" value="1"/>
</dbReference>
<dbReference type="EMBL" id="CP050485">
    <property type="protein sequence ID" value="QOG26886.1"/>
    <property type="molecule type" value="Genomic_DNA"/>
</dbReference>
<evidence type="ECO:0000259" key="2">
    <source>
        <dbReference type="PROSITE" id="PS50943"/>
    </source>
</evidence>
<dbReference type="AlphaFoldDB" id="A0AAE7T068"/>
<evidence type="ECO:0000256" key="1">
    <source>
        <dbReference type="ARBA" id="ARBA00007227"/>
    </source>
</evidence>
<dbReference type="PROSITE" id="PS50943">
    <property type="entry name" value="HTH_CROC1"/>
    <property type="match status" value="1"/>
</dbReference>
<dbReference type="PANTHER" id="PTHR43236">
    <property type="entry name" value="ANTITOXIN HIGA1"/>
    <property type="match status" value="1"/>
</dbReference>
<gene>
    <name evidence="3" type="ORF">EGM181_06260</name>
</gene>
<protein>
    <submittedName>
        <fullName evidence="3">ImmA/IrrE family metallo-endopeptidase</fullName>
    </submittedName>
</protein>
<accession>A0AAE7T068</accession>
<dbReference type="InterPro" id="IPR052345">
    <property type="entry name" value="Rad_response_metalloprotease"/>
</dbReference>
<feature type="domain" description="HTH cro/C1-type" evidence="2">
    <location>
        <begin position="12"/>
        <end position="66"/>
    </location>
</feature>
<dbReference type="InterPro" id="IPR010982">
    <property type="entry name" value="Lambda_DNA-bd_dom_sf"/>
</dbReference>
<dbReference type="Gene3D" id="1.10.260.40">
    <property type="entry name" value="lambda repressor-like DNA-binding domains"/>
    <property type="match status" value="1"/>
</dbReference>
<organism evidence="3 4">
    <name type="scientific">Enterococcus gallinarum</name>
    <dbReference type="NCBI Taxonomy" id="1353"/>
    <lineage>
        <taxon>Bacteria</taxon>
        <taxon>Bacillati</taxon>
        <taxon>Bacillota</taxon>
        <taxon>Bacilli</taxon>
        <taxon>Lactobacillales</taxon>
        <taxon>Enterococcaceae</taxon>
        <taxon>Enterococcus</taxon>
    </lineage>
</organism>
<dbReference type="Pfam" id="PF06114">
    <property type="entry name" value="Peptidase_M78"/>
    <property type="match status" value="1"/>
</dbReference>
<evidence type="ECO:0000313" key="4">
    <source>
        <dbReference type="Proteomes" id="UP000516696"/>
    </source>
</evidence>
<reference evidence="3 4" key="1">
    <citation type="submission" date="2020-03" db="EMBL/GenBank/DDBJ databases">
        <title>Characterization of ganglioside-mimicking enterococci.</title>
        <authorList>
            <person name="Patry R.T."/>
            <person name="Nothaft H."/>
            <person name="Bridger R."/>
            <person name="Shajahan A."/>
            <person name="Huynh S."/>
            <person name="Sanchez S."/>
            <person name="Azadi P."/>
            <person name="Cooper K."/>
            <person name="Miller W.G."/>
            <person name="Parker C.T."/>
            <person name="Wells L."/>
            <person name="Szymanski C.M."/>
        </authorList>
    </citation>
    <scope>NUCLEOTIDE SEQUENCE [LARGE SCALE GENOMIC DNA]</scope>
    <source>
        <strain evidence="3 4">EGM181</strain>
    </source>
</reference>
<dbReference type="PANTHER" id="PTHR43236:SF1">
    <property type="entry name" value="BLL7220 PROTEIN"/>
    <property type="match status" value="1"/>
</dbReference>
<comment type="similarity">
    <text evidence="1">Belongs to the short-chain fatty acyl-CoA assimilation regulator (ScfR) family.</text>
</comment>
<dbReference type="Pfam" id="PF01381">
    <property type="entry name" value="HTH_3"/>
    <property type="match status" value="1"/>
</dbReference>
<dbReference type="RefSeq" id="WP_113849960.1">
    <property type="nucleotide sequence ID" value="NZ_CP050485.1"/>
</dbReference>
<dbReference type="GO" id="GO:0003677">
    <property type="term" value="F:DNA binding"/>
    <property type="evidence" value="ECO:0007669"/>
    <property type="project" value="InterPro"/>
</dbReference>
<evidence type="ECO:0000313" key="3">
    <source>
        <dbReference type="EMBL" id="QOG26886.1"/>
    </source>
</evidence>
<dbReference type="Gene3D" id="1.10.10.2910">
    <property type="match status" value="1"/>
</dbReference>
<name>A0AAE7T068_ENTGA</name>
<dbReference type="InterPro" id="IPR001387">
    <property type="entry name" value="Cro/C1-type_HTH"/>
</dbReference>
<proteinExistence type="inferred from homology"/>
<sequence length="378" mass="44030">MEKKELFNPKQLTSARIARGYTMKELSEKTNISRQMISNYESGKTVPQAENLLKIITALNFPKPFFTTEIPELHHGATFFRSQSAATKKSRDMQKEKLKYLYEVYRTMSEYVNFPHVNLPSLVETDINEISEEIIISKARELRELWGLDNISPIKNLVQLVEKNGIIIAEANMTDATLDAVSRWIVDRPFIMLTDNNESSVRRRFNIAHEIGHLILHNSIESIHDYSSKDLKNVIERQANMFASHFLLPSQAFEESLLSISLDFYTDLKKYWKVSIQAMIFKTYSLGLLSDDQRLYLNKKISRNKWRKKEPLDDVLPVEHPNLLKVVYDMITEHRIVNQSELNSSFRLPKDELERIISADIFQNLEPENKAPILRLIK</sequence>
<dbReference type="InterPro" id="IPR010359">
    <property type="entry name" value="IrrE_HExxH"/>
</dbReference>
<dbReference type="SUPFAM" id="SSF47413">
    <property type="entry name" value="lambda repressor-like DNA-binding domains"/>
    <property type="match status" value="1"/>
</dbReference>